<sequence length="200" mass="22874">MGAVGCVCLYVPRQLSFLLLKCFILYCNGYAYRYIRWMHHGGCRGACGRVRVISLGIFMFSGGGRLSFFFLNLMRYYFLLFSFSLVSAALKEVIDTNSLTEIIRFLFYLLLFLFTRPMGPSCNCSMLISLLISALLGSYLVYLIVWVPVYRYTASIIVLLLLAFNFSAWRFLPSERAYVRERAKDVVNERLAFTAPTAVA</sequence>
<gene>
    <name evidence="2" type="ORF">Tc00.1047053506219.20</name>
</gene>
<protein>
    <submittedName>
        <fullName evidence="2">Uncharacterized protein</fullName>
    </submittedName>
</protein>
<evidence type="ECO:0000256" key="1">
    <source>
        <dbReference type="SAM" id="Phobius"/>
    </source>
</evidence>
<dbReference type="InParanoid" id="Q4CR36"/>
<accession>Q4CR36</accession>
<feature type="transmembrane region" description="Helical" evidence="1">
    <location>
        <begin position="98"/>
        <end position="115"/>
    </location>
</feature>
<dbReference type="Proteomes" id="UP000002296">
    <property type="component" value="Unassembled WGS sequence"/>
</dbReference>
<dbReference type="KEGG" id="tcr:506219.20"/>
<dbReference type="GeneID" id="3534091"/>
<proteinExistence type="predicted"/>
<evidence type="ECO:0000313" key="3">
    <source>
        <dbReference type="Proteomes" id="UP000002296"/>
    </source>
</evidence>
<comment type="caution">
    <text evidence="2">The sequence shown here is derived from an EMBL/GenBank/DDBJ whole genome shotgun (WGS) entry which is preliminary data.</text>
</comment>
<feature type="transmembrane region" description="Helical" evidence="1">
    <location>
        <begin position="15"/>
        <end position="32"/>
    </location>
</feature>
<keyword evidence="1" id="KW-1133">Transmembrane helix</keyword>
<dbReference type="EMBL" id="AAHK01002346">
    <property type="protein sequence ID" value="EAN82737.1"/>
    <property type="molecule type" value="Genomic_DNA"/>
</dbReference>
<organism evidence="2 3">
    <name type="scientific">Trypanosoma cruzi (strain CL Brener)</name>
    <dbReference type="NCBI Taxonomy" id="353153"/>
    <lineage>
        <taxon>Eukaryota</taxon>
        <taxon>Discoba</taxon>
        <taxon>Euglenozoa</taxon>
        <taxon>Kinetoplastea</taxon>
        <taxon>Metakinetoplastina</taxon>
        <taxon>Trypanosomatida</taxon>
        <taxon>Trypanosomatidae</taxon>
        <taxon>Trypanosoma</taxon>
        <taxon>Schizotrypanum</taxon>
    </lineage>
</organism>
<feature type="transmembrane region" description="Helical" evidence="1">
    <location>
        <begin position="152"/>
        <end position="172"/>
    </location>
</feature>
<keyword evidence="3" id="KW-1185">Reference proteome</keyword>
<evidence type="ECO:0000313" key="2">
    <source>
        <dbReference type="EMBL" id="EAN82737.1"/>
    </source>
</evidence>
<dbReference type="RefSeq" id="XP_804588.1">
    <property type="nucleotide sequence ID" value="XM_799495.1"/>
</dbReference>
<feature type="transmembrane region" description="Helical" evidence="1">
    <location>
        <begin position="127"/>
        <end position="146"/>
    </location>
</feature>
<dbReference type="PaxDb" id="353153-Q4CR36"/>
<name>Q4CR36_TRYCC</name>
<reference evidence="2 3" key="1">
    <citation type="journal article" date="2005" name="Science">
        <title>The genome sequence of Trypanosoma cruzi, etiologic agent of Chagas disease.</title>
        <authorList>
            <person name="El-Sayed N.M."/>
            <person name="Myler P.J."/>
            <person name="Bartholomeu D.C."/>
            <person name="Nilsson D."/>
            <person name="Aggarwal G."/>
            <person name="Tran A.N."/>
            <person name="Ghedin E."/>
            <person name="Worthey E.A."/>
            <person name="Delcher A.L."/>
            <person name="Blandin G."/>
            <person name="Westenberger S.J."/>
            <person name="Caler E."/>
            <person name="Cerqueira G.C."/>
            <person name="Branche C."/>
            <person name="Haas B."/>
            <person name="Anupama A."/>
            <person name="Arner E."/>
            <person name="Aslund L."/>
            <person name="Attipoe P."/>
            <person name="Bontempi E."/>
            <person name="Bringaud F."/>
            <person name="Burton P."/>
            <person name="Cadag E."/>
            <person name="Campbell D.A."/>
            <person name="Carrington M."/>
            <person name="Crabtree J."/>
            <person name="Darban H."/>
            <person name="da Silveira J.F."/>
            <person name="de Jong P."/>
            <person name="Edwards K."/>
            <person name="Englund P.T."/>
            <person name="Fazelina G."/>
            <person name="Feldblyum T."/>
            <person name="Ferella M."/>
            <person name="Frasch A.C."/>
            <person name="Gull K."/>
            <person name="Horn D."/>
            <person name="Hou L."/>
            <person name="Huang Y."/>
            <person name="Kindlund E."/>
            <person name="Klingbeil M."/>
            <person name="Kluge S."/>
            <person name="Koo H."/>
            <person name="Lacerda D."/>
            <person name="Levin M.J."/>
            <person name="Lorenzi H."/>
            <person name="Louie T."/>
            <person name="Machado C.R."/>
            <person name="McCulloch R."/>
            <person name="McKenna A."/>
            <person name="Mizuno Y."/>
            <person name="Mottram J.C."/>
            <person name="Nelson S."/>
            <person name="Ochaya S."/>
            <person name="Osoegawa K."/>
            <person name="Pai G."/>
            <person name="Parsons M."/>
            <person name="Pentony M."/>
            <person name="Pettersson U."/>
            <person name="Pop M."/>
            <person name="Ramirez J.L."/>
            <person name="Rinta J."/>
            <person name="Robertson L."/>
            <person name="Salzberg S.L."/>
            <person name="Sanchez D.O."/>
            <person name="Seyler A."/>
            <person name="Sharma R."/>
            <person name="Shetty J."/>
            <person name="Simpson A.J."/>
            <person name="Sisk E."/>
            <person name="Tammi M.T."/>
            <person name="Tarleton R."/>
            <person name="Teixeira S."/>
            <person name="Van Aken S."/>
            <person name="Vogt C."/>
            <person name="Ward P.N."/>
            <person name="Wickstead B."/>
            <person name="Wortman J."/>
            <person name="White O."/>
            <person name="Fraser C.M."/>
            <person name="Stuart K.D."/>
            <person name="Andersson B."/>
        </authorList>
    </citation>
    <scope>NUCLEOTIDE SEQUENCE [LARGE SCALE GENOMIC DNA]</scope>
    <source>
        <strain evidence="2 3">CL Brener</strain>
    </source>
</reference>
<keyword evidence="1" id="KW-0812">Transmembrane</keyword>
<feature type="transmembrane region" description="Helical" evidence="1">
    <location>
        <begin position="52"/>
        <end position="78"/>
    </location>
</feature>
<dbReference type="AlphaFoldDB" id="Q4CR36"/>
<keyword evidence="1" id="KW-0472">Membrane</keyword>